<dbReference type="GO" id="GO:0004842">
    <property type="term" value="F:ubiquitin-protein transferase activity"/>
    <property type="evidence" value="ECO:0007669"/>
    <property type="project" value="TreeGrafter"/>
</dbReference>
<evidence type="ECO:0000256" key="2">
    <source>
        <dbReference type="ARBA" id="ARBA00023043"/>
    </source>
</evidence>
<dbReference type="Gene3D" id="3.30.1410.10">
    <property type="entry name" value="GTP cyclohydrolase I feedback regulatory protein GFRP"/>
    <property type="match status" value="1"/>
</dbReference>
<dbReference type="STRING" id="105785.A0A2J7RF27"/>
<dbReference type="Gene3D" id="1.25.40.20">
    <property type="entry name" value="Ankyrin repeat-containing domain"/>
    <property type="match status" value="2"/>
</dbReference>
<protein>
    <submittedName>
        <fullName evidence="4">Ankyrin repeat domain-containing protein 39</fullName>
    </submittedName>
</protein>
<feature type="repeat" description="ANK" evidence="3">
    <location>
        <begin position="219"/>
        <end position="251"/>
    </location>
</feature>
<dbReference type="InParanoid" id="A0A2J7RF27"/>
<evidence type="ECO:0000313" key="4">
    <source>
        <dbReference type="EMBL" id="PNF39439.1"/>
    </source>
</evidence>
<comment type="caution">
    <text evidence="4">The sequence shown here is derived from an EMBL/GenBank/DDBJ whole genome shotgun (WGS) entry which is preliminary data.</text>
</comment>
<evidence type="ECO:0000256" key="1">
    <source>
        <dbReference type="ARBA" id="ARBA00022737"/>
    </source>
</evidence>
<gene>
    <name evidence="4" type="primary">ANKRD39</name>
    <name evidence="4" type="ORF">B7P43_G11776</name>
</gene>
<evidence type="ECO:0000256" key="3">
    <source>
        <dbReference type="PROSITE-ProRule" id="PRU00023"/>
    </source>
</evidence>
<dbReference type="InterPro" id="IPR036770">
    <property type="entry name" value="Ankyrin_rpt-contain_sf"/>
</dbReference>
<dbReference type="GO" id="GO:0009890">
    <property type="term" value="P:negative regulation of biosynthetic process"/>
    <property type="evidence" value="ECO:0007669"/>
    <property type="project" value="InterPro"/>
</dbReference>
<reference evidence="4 5" key="1">
    <citation type="submission" date="2017-12" db="EMBL/GenBank/DDBJ databases">
        <title>Hemimetabolous genomes reveal molecular basis of termite eusociality.</title>
        <authorList>
            <person name="Harrison M.C."/>
            <person name="Jongepier E."/>
            <person name="Robertson H.M."/>
            <person name="Arning N."/>
            <person name="Bitard-Feildel T."/>
            <person name="Chao H."/>
            <person name="Childers C.P."/>
            <person name="Dinh H."/>
            <person name="Doddapaneni H."/>
            <person name="Dugan S."/>
            <person name="Gowin J."/>
            <person name="Greiner C."/>
            <person name="Han Y."/>
            <person name="Hu H."/>
            <person name="Hughes D.S.T."/>
            <person name="Huylmans A.-K."/>
            <person name="Kemena C."/>
            <person name="Kremer L.P.M."/>
            <person name="Lee S.L."/>
            <person name="Lopez-Ezquerra A."/>
            <person name="Mallet L."/>
            <person name="Monroy-Kuhn J.M."/>
            <person name="Moser A."/>
            <person name="Murali S.C."/>
            <person name="Muzny D.M."/>
            <person name="Otani S."/>
            <person name="Piulachs M.-D."/>
            <person name="Poelchau M."/>
            <person name="Qu J."/>
            <person name="Schaub F."/>
            <person name="Wada-Katsumata A."/>
            <person name="Worley K.C."/>
            <person name="Xie Q."/>
            <person name="Ylla G."/>
            <person name="Poulsen M."/>
            <person name="Gibbs R.A."/>
            <person name="Schal C."/>
            <person name="Richards S."/>
            <person name="Belles X."/>
            <person name="Korb J."/>
            <person name="Bornberg-Bauer E."/>
        </authorList>
    </citation>
    <scope>NUCLEOTIDE SEQUENCE [LARGE SCALE GENOMIC DNA]</scope>
    <source>
        <tissue evidence="4">Whole body</tissue>
    </source>
</reference>
<dbReference type="AlphaFoldDB" id="A0A2J7RF27"/>
<dbReference type="Proteomes" id="UP000235965">
    <property type="component" value="Unassembled WGS sequence"/>
</dbReference>
<dbReference type="GO" id="GO:0031436">
    <property type="term" value="C:BRCA1-BARD1 complex"/>
    <property type="evidence" value="ECO:0007669"/>
    <property type="project" value="TreeGrafter"/>
</dbReference>
<dbReference type="GO" id="GO:0085020">
    <property type="term" value="P:protein K6-linked ubiquitination"/>
    <property type="evidence" value="ECO:0007669"/>
    <property type="project" value="TreeGrafter"/>
</dbReference>
<accession>A0A2J7RF27</accession>
<dbReference type="Pfam" id="PF12796">
    <property type="entry name" value="Ank_2"/>
    <property type="match status" value="1"/>
</dbReference>
<keyword evidence="1" id="KW-0677">Repeat</keyword>
<feature type="repeat" description="ANK" evidence="3">
    <location>
        <begin position="186"/>
        <end position="218"/>
    </location>
</feature>
<dbReference type="InterPro" id="IPR036717">
    <property type="entry name" value="GFRP_sf"/>
</dbReference>
<dbReference type="InterPro" id="IPR002110">
    <property type="entry name" value="Ankyrin_rpt"/>
</dbReference>
<keyword evidence="5" id="KW-1185">Reference proteome</keyword>
<organism evidence="4 5">
    <name type="scientific">Cryptotermes secundus</name>
    <dbReference type="NCBI Taxonomy" id="105785"/>
    <lineage>
        <taxon>Eukaryota</taxon>
        <taxon>Metazoa</taxon>
        <taxon>Ecdysozoa</taxon>
        <taxon>Arthropoda</taxon>
        <taxon>Hexapoda</taxon>
        <taxon>Insecta</taxon>
        <taxon>Pterygota</taxon>
        <taxon>Neoptera</taxon>
        <taxon>Polyneoptera</taxon>
        <taxon>Dictyoptera</taxon>
        <taxon>Blattodea</taxon>
        <taxon>Blattoidea</taxon>
        <taxon>Termitoidae</taxon>
        <taxon>Kalotermitidae</taxon>
        <taxon>Cryptotermitinae</taxon>
        <taxon>Cryptotermes</taxon>
    </lineage>
</organism>
<dbReference type="PANTHER" id="PTHR24171:SF9">
    <property type="entry name" value="ANKYRIN REPEAT DOMAIN-CONTAINING PROTEIN 39"/>
    <property type="match status" value="1"/>
</dbReference>
<dbReference type="OrthoDB" id="6380740at2759"/>
<evidence type="ECO:0000313" key="5">
    <source>
        <dbReference type="Proteomes" id="UP000235965"/>
    </source>
</evidence>
<feature type="repeat" description="ANK" evidence="3">
    <location>
        <begin position="152"/>
        <end position="184"/>
    </location>
</feature>
<dbReference type="Pfam" id="PF00023">
    <property type="entry name" value="Ank"/>
    <property type="match status" value="1"/>
</dbReference>
<dbReference type="PANTHER" id="PTHR24171">
    <property type="entry name" value="ANKYRIN REPEAT DOMAIN-CONTAINING PROTEIN 39-RELATED"/>
    <property type="match status" value="1"/>
</dbReference>
<sequence length="272" mass="29384">MSVPTYYYIAVKGSLYASDCSVFGLIPAEVQALSTKYPSSIEVINGMTIKGPPIQVINTLSELGYKVVCSTGEAEVVWTLQREVVSRYFVCFGAMSDCHSHSHWSVGTSSLYQTLDELDFERGIWYAAQHDDLERVEKLLNQGVSPDVQDSAGYFALHYAARAGHDRICCCLLAAGATVDAVTRAGQATALHRASSAGHDSVVTLLLKSGSNSGLRDADGKTALHRAVEQGHVGIVKILLEGNPDLKFVCDMKNKLPLDYAAKNEEVIALLA</sequence>
<proteinExistence type="predicted"/>
<name>A0A2J7RF27_9NEOP</name>
<dbReference type="SUPFAM" id="SSF48403">
    <property type="entry name" value="Ankyrin repeat"/>
    <property type="match status" value="1"/>
</dbReference>
<keyword evidence="2 3" id="KW-0040">ANK repeat</keyword>
<dbReference type="PROSITE" id="PS50297">
    <property type="entry name" value="ANK_REP_REGION"/>
    <property type="match status" value="3"/>
</dbReference>
<dbReference type="PROSITE" id="PS50088">
    <property type="entry name" value="ANK_REPEAT"/>
    <property type="match status" value="3"/>
</dbReference>
<dbReference type="SMART" id="SM00248">
    <property type="entry name" value="ANK"/>
    <property type="match status" value="4"/>
</dbReference>
<dbReference type="EMBL" id="NEVH01004414">
    <property type="protein sequence ID" value="PNF39439.1"/>
    <property type="molecule type" value="Genomic_DNA"/>
</dbReference>
<dbReference type="GO" id="GO:0070531">
    <property type="term" value="C:BRCA1-A complex"/>
    <property type="evidence" value="ECO:0007669"/>
    <property type="project" value="TreeGrafter"/>
</dbReference>